<organism evidence="3">
    <name type="scientific">freshwater metagenome</name>
    <dbReference type="NCBI Taxonomy" id="449393"/>
    <lineage>
        <taxon>unclassified sequences</taxon>
        <taxon>metagenomes</taxon>
        <taxon>ecological metagenomes</taxon>
    </lineage>
</organism>
<feature type="domain" description="DUF3071" evidence="2">
    <location>
        <begin position="1"/>
        <end position="157"/>
    </location>
</feature>
<feature type="compositionally biased region" description="Basic and acidic residues" evidence="1">
    <location>
        <begin position="252"/>
        <end position="263"/>
    </location>
</feature>
<dbReference type="InterPro" id="IPR021421">
    <property type="entry name" value="DUF3071"/>
</dbReference>
<accession>A0A6J6KIG2</accession>
<evidence type="ECO:0000256" key="1">
    <source>
        <dbReference type="SAM" id="MobiDB-lite"/>
    </source>
</evidence>
<sequence>MEHLSIVGASDGHIILVSSDGERFKVSINDALLGALRTPSPGPRVTHRSSPKDIQAHVRRGLTARQVADLTGEELSYIEKFEGAVLAERRFVVDQALAVAVTQKNGPETTFGASVRSRLEDIAATEEEWSAWKEESGWHVELLFFEGDVEHRARWSFDPRKHLISPANNDAAVLSRHEPMPTTLIPKLSAVPVAERPERFDSDIFEASDLGETGPMLDSVPYGRLGDSPEEGRMADTADLLEILRRKRGERDISLESEAEKSRAGHPSTGGIHLVEDDEHTAEVTPITHGADLNGDDDPEPPPSRKKTRPVMPSWDDIVFGARSDDDLA</sequence>
<dbReference type="Pfam" id="PF11268">
    <property type="entry name" value="DUF3071"/>
    <property type="match status" value="1"/>
</dbReference>
<reference evidence="3" key="1">
    <citation type="submission" date="2020-05" db="EMBL/GenBank/DDBJ databases">
        <authorList>
            <person name="Chiriac C."/>
            <person name="Salcher M."/>
            <person name="Ghai R."/>
            <person name="Kavagutti S V."/>
        </authorList>
    </citation>
    <scope>NUCLEOTIDE SEQUENCE</scope>
</reference>
<feature type="region of interest" description="Disordered" evidence="1">
    <location>
        <begin position="204"/>
        <end position="234"/>
    </location>
</feature>
<dbReference type="InterPro" id="IPR047682">
    <property type="entry name" value="SepH-like"/>
</dbReference>
<gene>
    <name evidence="3" type="ORF">UFOPK2158_01070</name>
</gene>
<dbReference type="NCBIfam" id="NF040712">
    <property type="entry name" value="SepH"/>
    <property type="match status" value="1"/>
</dbReference>
<dbReference type="AlphaFoldDB" id="A0A6J6KIG2"/>
<dbReference type="EMBL" id="CAEZVY010000120">
    <property type="protein sequence ID" value="CAB4648828.1"/>
    <property type="molecule type" value="Genomic_DNA"/>
</dbReference>
<name>A0A6J6KIG2_9ZZZZ</name>
<evidence type="ECO:0000313" key="3">
    <source>
        <dbReference type="EMBL" id="CAB4648828.1"/>
    </source>
</evidence>
<feature type="region of interest" description="Disordered" evidence="1">
    <location>
        <begin position="252"/>
        <end position="329"/>
    </location>
</feature>
<protein>
    <submittedName>
        <fullName evidence="3">Unannotated protein</fullName>
    </submittedName>
</protein>
<evidence type="ECO:0000259" key="2">
    <source>
        <dbReference type="Pfam" id="PF11268"/>
    </source>
</evidence>
<proteinExistence type="predicted"/>